<protein>
    <submittedName>
        <fullName evidence="7">Pheromone autoinducer 2 transporter</fullName>
    </submittedName>
</protein>
<dbReference type="InterPro" id="IPR002549">
    <property type="entry name" value="AI-2E-like"/>
</dbReference>
<dbReference type="GO" id="GO:0016020">
    <property type="term" value="C:membrane"/>
    <property type="evidence" value="ECO:0007669"/>
    <property type="project" value="UniProtKB-SubCell"/>
</dbReference>
<keyword evidence="4 6" id="KW-1133">Transmembrane helix</keyword>
<evidence type="ECO:0000256" key="5">
    <source>
        <dbReference type="ARBA" id="ARBA00023136"/>
    </source>
</evidence>
<dbReference type="Proteomes" id="UP000033956">
    <property type="component" value="Unassembled WGS sequence"/>
</dbReference>
<sequence>MTEELAPPEPGRRWASVLTKPATPLISGFLVAIGVVLAVSLAVAVASIATILISVVIAMFLALGLDPTVRMLQRRGMPRPWAIATVAVVFLGVVVLLVVLVLPAAIEQFVGFLQGLPATIDAMLASDWFQAADAAVEVDLASTVTDAIAALTSTSSLVTISGGLLRAGVGVVGAISSAVIVVVLTLYFVASLADAKESLYRFMPAYRRPLARELTEQITGSVGNAVAGALTLSSINAAVVFVLMVLVGSPVPLMLAIAAWFITLVPMIGSLVFLVIGIIAALFVSPVSALVFAIGYFAYIQIEAYVVTPRVLGKAVALPGVLVLLSAMIGAALFGFLGALVAIPTTASVLIVVRAVVFPKQDSVTAPLAATPAGPSAADPAEQ</sequence>
<keyword evidence="5 6" id="KW-0472">Membrane</keyword>
<comment type="subcellular location">
    <subcellularLocation>
        <location evidence="1">Membrane</location>
        <topology evidence="1">Multi-pass membrane protein</topology>
    </subcellularLocation>
</comment>
<dbReference type="RefSeq" id="WP_052682502.1">
    <property type="nucleotide sequence ID" value="NZ_BAAAUP010000003.1"/>
</dbReference>
<dbReference type="EMBL" id="JYIZ01000046">
    <property type="protein sequence ID" value="KJL40524.1"/>
    <property type="molecule type" value="Genomic_DNA"/>
</dbReference>
<proteinExistence type="inferred from homology"/>
<dbReference type="GO" id="GO:0055085">
    <property type="term" value="P:transmembrane transport"/>
    <property type="evidence" value="ECO:0007669"/>
    <property type="project" value="TreeGrafter"/>
</dbReference>
<comment type="caution">
    <text evidence="7">The sequence shown here is derived from an EMBL/GenBank/DDBJ whole genome shotgun (WGS) entry which is preliminary data.</text>
</comment>
<dbReference type="PANTHER" id="PTHR21716:SF62">
    <property type="entry name" value="TRANSPORT PROTEIN YDBI-RELATED"/>
    <property type="match status" value="1"/>
</dbReference>
<feature type="transmembrane region" description="Helical" evidence="6">
    <location>
        <begin position="311"/>
        <end position="330"/>
    </location>
</feature>
<evidence type="ECO:0000313" key="7">
    <source>
        <dbReference type="EMBL" id="KJL40524.1"/>
    </source>
</evidence>
<gene>
    <name evidence="7" type="ORF">RS81_01608</name>
</gene>
<feature type="transmembrane region" description="Helical" evidence="6">
    <location>
        <begin position="268"/>
        <end position="299"/>
    </location>
</feature>
<feature type="transmembrane region" description="Helical" evidence="6">
    <location>
        <begin position="336"/>
        <end position="357"/>
    </location>
</feature>
<keyword evidence="8" id="KW-1185">Reference proteome</keyword>
<feature type="transmembrane region" description="Helical" evidence="6">
    <location>
        <begin position="81"/>
        <end position="106"/>
    </location>
</feature>
<evidence type="ECO:0000256" key="6">
    <source>
        <dbReference type="SAM" id="Phobius"/>
    </source>
</evidence>
<feature type="transmembrane region" description="Helical" evidence="6">
    <location>
        <begin position="28"/>
        <end position="61"/>
    </location>
</feature>
<dbReference type="AlphaFoldDB" id="A0A0M2H8Q6"/>
<feature type="transmembrane region" description="Helical" evidence="6">
    <location>
        <begin position="167"/>
        <end position="193"/>
    </location>
</feature>
<dbReference type="PATRIC" id="fig|92835.4.peg.1627"/>
<keyword evidence="3 6" id="KW-0812">Transmembrane</keyword>
<reference evidence="7 8" key="1">
    <citation type="submission" date="2015-02" db="EMBL/GenBank/DDBJ databases">
        <title>Draft genome sequences of ten Microbacterium spp. with emphasis on heavy metal contaminated environments.</title>
        <authorList>
            <person name="Corretto E."/>
        </authorList>
    </citation>
    <scope>NUCLEOTIDE SEQUENCE [LARGE SCALE GENOMIC DNA]</scope>
    <source>
        <strain evidence="7 8">DSM 12510</strain>
    </source>
</reference>
<dbReference type="Pfam" id="PF01594">
    <property type="entry name" value="AI-2E_transport"/>
    <property type="match status" value="1"/>
</dbReference>
<evidence type="ECO:0000256" key="2">
    <source>
        <dbReference type="ARBA" id="ARBA00009773"/>
    </source>
</evidence>
<accession>A0A0M2H8Q6</accession>
<evidence type="ECO:0000256" key="4">
    <source>
        <dbReference type="ARBA" id="ARBA00022989"/>
    </source>
</evidence>
<evidence type="ECO:0000313" key="8">
    <source>
        <dbReference type="Proteomes" id="UP000033956"/>
    </source>
</evidence>
<comment type="similarity">
    <text evidence="2">Belongs to the autoinducer-2 exporter (AI-2E) (TC 2.A.86) family.</text>
</comment>
<dbReference type="PANTHER" id="PTHR21716">
    <property type="entry name" value="TRANSMEMBRANE PROTEIN"/>
    <property type="match status" value="1"/>
</dbReference>
<evidence type="ECO:0000256" key="1">
    <source>
        <dbReference type="ARBA" id="ARBA00004141"/>
    </source>
</evidence>
<name>A0A0M2H8Q6_9MICO</name>
<organism evidence="7 8">
    <name type="scientific">Microbacterium terrae</name>
    <dbReference type="NCBI Taxonomy" id="69369"/>
    <lineage>
        <taxon>Bacteria</taxon>
        <taxon>Bacillati</taxon>
        <taxon>Actinomycetota</taxon>
        <taxon>Actinomycetes</taxon>
        <taxon>Micrococcales</taxon>
        <taxon>Microbacteriaceae</taxon>
        <taxon>Microbacterium</taxon>
    </lineage>
</organism>
<evidence type="ECO:0000256" key="3">
    <source>
        <dbReference type="ARBA" id="ARBA00022692"/>
    </source>
</evidence>